<sequence length="441" mass="49884">MADPVGAEIVVEQNTPFSTPKRSSRVVKPTSKVRDTARQLEDTAKETKKSTRYATRTALAEEQIDRPAEVRKSSSSSSSSNDGRAMLEKALDLLGESRRETKWLKEALKEQMETTRELKEIVKRQEATVQEMGRQVVEIKKQMTEELQQAREQLETIATNATDVPQRSYADITRSTPFPEHNSARVSAPTASPNPIDALYCTIDVSRTDGDDDRSSAGAIRTMVESGVRSELDNPTWRCRAVTKDPKNPHRIRITCRDESEYEVVKRTAEGKLARGARILRDDLHPIRVDNVNRTAVLDEMNEVRPGAAEAFSQENDTQVAKIAWLSRRDIPKAYGSMVVYLKRRSEARRLIDEGFFFAGGESGTTKTFERRDRPKQCYNCQQITDHKAYQCDRPQVCGRCAKEGHHHSGCMETIPRCVPCGGPHESFSRNCRKLYPVQHE</sequence>
<reference evidence="1" key="1">
    <citation type="submission" date="2022-06" db="EMBL/GenBank/DDBJ databases">
        <title>Fusarium solani species complex genomes reveal bases of compartmentalisation and animal pathogenesis.</title>
        <authorList>
            <person name="Tsai I.J."/>
        </authorList>
    </citation>
    <scope>NUCLEOTIDE SEQUENCE</scope>
    <source>
        <strain evidence="1">Fu6.1</strain>
    </source>
</reference>
<gene>
    <name evidence="1" type="ORF">NCS57_01477100</name>
</gene>
<dbReference type="EMBL" id="CM046516">
    <property type="protein sequence ID" value="KAI8648653.1"/>
    <property type="molecule type" value="Genomic_DNA"/>
</dbReference>
<evidence type="ECO:0000313" key="1">
    <source>
        <dbReference type="EMBL" id="KAI8648653.1"/>
    </source>
</evidence>
<organism evidence="1 2">
    <name type="scientific">Fusarium keratoplasticum</name>
    <dbReference type="NCBI Taxonomy" id="1328300"/>
    <lineage>
        <taxon>Eukaryota</taxon>
        <taxon>Fungi</taxon>
        <taxon>Dikarya</taxon>
        <taxon>Ascomycota</taxon>
        <taxon>Pezizomycotina</taxon>
        <taxon>Sordariomycetes</taxon>
        <taxon>Hypocreomycetidae</taxon>
        <taxon>Hypocreales</taxon>
        <taxon>Nectriaceae</taxon>
        <taxon>Fusarium</taxon>
        <taxon>Fusarium solani species complex</taxon>
    </lineage>
</organism>
<proteinExistence type="predicted"/>
<name>A0ACC0QBD2_9HYPO</name>
<accession>A0ACC0QBD2</accession>
<evidence type="ECO:0000313" key="2">
    <source>
        <dbReference type="Proteomes" id="UP001065298"/>
    </source>
</evidence>
<dbReference type="Proteomes" id="UP001065298">
    <property type="component" value="Chromosome 14"/>
</dbReference>
<comment type="caution">
    <text evidence="1">The sequence shown here is derived from an EMBL/GenBank/DDBJ whole genome shotgun (WGS) entry which is preliminary data.</text>
</comment>
<protein>
    <submittedName>
        <fullName evidence="1">Uncharacterized protein</fullName>
    </submittedName>
</protein>
<keyword evidence="2" id="KW-1185">Reference proteome</keyword>